<feature type="compositionally biased region" description="Low complexity" evidence="1">
    <location>
        <begin position="39"/>
        <end position="64"/>
    </location>
</feature>
<keyword evidence="2" id="KW-1133">Transmembrane helix</keyword>
<evidence type="ECO:0000313" key="4">
    <source>
        <dbReference type="Proteomes" id="UP001595923"/>
    </source>
</evidence>
<feature type="transmembrane region" description="Helical" evidence="2">
    <location>
        <begin position="94"/>
        <end position="120"/>
    </location>
</feature>
<feature type="compositionally biased region" description="Basic and acidic residues" evidence="1">
    <location>
        <begin position="65"/>
        <end position="75"/>
    </location>
</feature>
<evidence type="ECO:0000256" key="1">
    <source>
        <dbReference type="SAM" id="MobiDB-lite"/>
    </source>
</evidence>
<comment type="caution">
    <text evidence="3">The sequence shown here is derived from an EMBL/GenBank/DDBJ whole genome shotgun (WGS) entry which is preliminary data.</text>
</comment>
<dbReference type="EMBL" id="JBHSFQ010000025">
    <property type="protein sequence ID" value="MFC4564527.1"/>
    <property type="molecule type" value="Genomic_DNA"/>
</dbReference>
<keyword evidence="2" id="KW-0472">Membrane</keyword>
<name>A0ABV9E0J1_9ACTN</name>
<sequence>MGGVTTVRRSGMRIAFLALLFAAGLLCAICSGPSASTDTGAGTGARGSAPASPAVAAGAPADAAHSSDDGHRHDCQAASGLGAGTEQRTAVVKMFALTAIAVSASVLLSSSLPALSVWIARGRRGPLHPGSRLLLALCVQRV</sequence>
<reference evidence="4" key="1">
    <citation type="journal article" date="2019" name="Int. J. Syst. Evol. Microbiol.">
        <title>The Global Catalogue of Microorganisms (GCM) 10K type strain sequencing project: providing services to taxonomists for standard genome sequencing and annotation.</title>
        <authorList>
            <consortium name="The Broad Institute Genomics Platform"/>
            <consortium name="The Broad Institute Genome Sequencing Center for Infectious Disease"/>
            <person name="Wu L."/>
            <person name="Ma J."/>
        </authorList>
    </citation>
    <scope>NUCLEOTIDE SEQUENCE [LARGE SCALE GENOMIC DNA]</scope>
    <source>
        <strain evidence="4">XZYJ18</strain>
    </source>
</reference>
<organism evidence="3 4">
    <name type="scientific">Nocardiopsis mangrovi</name>
    <dbReference type="NCBI Taxonomy" id="1179818"/>
    <lineage>
        <taxon>Bacteria</taxon>
        <taxon>Bacillati</taxon>
        <taxon>Actinomycetota</taxon>
        <taxon>Actinomycetes</taxon>
        <taxon>Streptosporangiales</taxon>
        <taxon>Nocardiopsidaceae</taxon>
        <taxon>Nocardiopsis</taxon>
    </lineage>
</organism>
<evidence type="ECO:0000256" key="2">
    <source>
        <dbReference type="SAM" id="Phobius"/>
    </source>
</evidence>
<dbReference type="Proteomes" id="UP001595923">
    <property type="component" value="Unassembled WGS sequence"/>
</dbReference>
<keyword evidence="2" id="KW-0812">Transmembrane</keyword>
<feature type="region of interest" description="Disordered" evidence="1">
    <location>
        <begin position="39"/>
        <end position="78"/>
    </location>
</feature>
<evidence type="ECO:0000313" key="3">
    <source>
        <dbReference type="EMBL" id="MFC4564527.1"/>
    </source>
</evidence>
<keyword evidence="4" id="KW-1185">Reference proteome</keyword>
<accession>A0ABV9E0J1</accession>
<proteinExistence type="predicted"/>
<protein>
    <submittedName>
        <fullName evidence="3">Uncharacterized protein</fullName>
    </submittedName>
</protein>
<gene>
    <name evidence="3" type="ORF">ACFO4E_21940</name>
</gene>